<dbReference type="NCBIfam" id="NF005581">
    <property type="entry name" value="PRK07276.1"/>
    <property type="match status" value="1"/>
</dbReference>
<dbReference type="GO" id="GO:0006261">
    <property type="term" value="P:DNA-templated DNA replication"/>
    <property type="evidence" value="ECO:0007669"/>
    <property type="project" value="TreeGrafter"/>
</dbReference>
<dbReference type="Pfam" id="PF13177">
    <property type="entry name" value="DNA_pol3_delta2"/>
    <property type="match status" value="1"/>
</dbReference>
<dbReference type="InterPro" id="IPR050238">
    <property type="entry name" value="DNA_Rep/Repair_Clamp_Loader"/>
</dbReference>
<organism evidence="1 2">
    <name type="scientific">Streptococcus ictaluri 707-05</name>
    <dbReference type="NCBI Taxonomy" id="764299"/>
    <lineage>
        <taxon>Bacteria</taxon>
        <taxon>Bacillati</taxon>
        <taxon>Bacillota</taxon>
        <taxon>Bacilli</taxon>
        <taxon>Lactobacillales</taxon>
        <taxon>Streptococcaceae</taxon>
        <taxon>Streptococcus</taxon>
    </lineage>
</organism>
<dbReference type="InterPro" id="IPR027417">
    <property type="entry name" value="P-loop_NTPase"/>
</dbReference>
<protein>
    <submittedName>
        <fullName evidence="1">DNA polymerase III, delta' subunit</fullName>
        <ecNumber evidence="1">2.7.7.7</ecNumber>
    </submittedName>
</protein>
<dbReference type="RefSeq" id="WP_008088115.1">
    <property type="nucleotide sequence ID" value="NZ_AEUX02000005.1"/>
</dbReference>
<dbReference type="PANTHER" id="PTHR11669">
    <property type="entry name" value="REPLICATION FACTOR C / DNA POLYMERASE III GAMMA-TAU SUBUNIT"/>
    <property type="match status" value="1"/>
</dbReference>
<dbReference type="AlphaFoldDB" id="G5K1I7"/>
<evidence type="ECO:0000313" key="2">
    <source>
        <dbReference type="Proteomes" id="UP000003330"/>
    </source>
</evidence>
<dbReference type="SUPFAM" id="SSF52540">
    <property type="entry name" value="P-loop containing nucleoside triphosphate hydrolases"/>
    <property type="match status" value="1"/>
</dbReference>
<evidence type="ECO:0000313" key="1">
    <source>
        <dbReference type="EMBL" id="EHI70002.1"/>
    </source>
</evidence>
<dbReference type="EMBL" id="AEUX02000005">
    <property type="protein sequence ID" value="EHI70002.1"/>
    <property type="molecule type" value="Genomic_DNA"/>
</dbReference>
<keyword evidence="1" id="KW-0548">Nucleotidyltransferase</keyword>
<dbReference type="OrthoDB" id="9810148at2"/>
<gene>
    <name evidence="1" type="ORF">STRIC_2245</name>
</gene>
<comment type="caution">
    <text evidence="1">The sequence shown here is derived from an EMBL/GenBank/DDBJ whole genome shotgun (WGS) entry which is preliminary data.</text>
</comment>
<dbReference type="GO" id="GO:0003887">
    <property type="term" value="F:DNA-directed DNA polymerase activity"/>
    <property type="evidence" value="ECO:0007669"/>
    <property type="project" value="UniProtKB-EC"/>
</dbReference>
<proteinExistence type="predicted"/>
<dbReference type="PANTHER" id="PTHR11669:SF8">
    <property type="entry name" value="DNA POLYMERASE III SUBUNIT DELTA"/>
    <property type="match status" value="1"/>
</dbReference>
<keyword evidence="2" id="KW-1185">Reference proteome</keyword>
<dbReference type="eggNOG" id="COG0470">
    <property type="taxonomic scope" value="Bacteria"/>
</dbReference>
<reference evidence="1 2" key="1">
    <citation type="journal article" date="2014" name="Int. J. Syst. Evol. Microbiol.">
        <title>Phylogenomics and the dynamic genome evolution of the genus Streptococcus.</title>
        <authorList>
            <consortium name="The Broad Institute Genome Sequencing Platform"/>
            <person name="Richards V.P."/>
            <person name="Palmer S.R."/>
            <person name="Pavinski Bitar P.D."/>
            <person name="Qin X."/>
            <person name="Weinstock G.M."/>
            <person name="Highlander S.K."/>
            <person name="Town C.D."/>
            <person name="Burne R.A."/>
            <person name="Stanhope M.J."/>
        </authorList>
    </citation>
    <scope>NUCLEOTIDE SEQUENCE [LARGE SCALE GENOMIC DNA]</scope>
    <source>
        <strain evidence="1 2">707-05</strain>
    </source>
</reference>
<dbReference type="Proteomes" id="UP000003330">
    <property type="component" value="Unassembled WGS sequence"/>
</dbReference>
<dbReference type="STRING" id="764299.STRIC_2245"/>
<sequence>MDLAQKAPKVYHAFQEILQKDRLNHAYLFSGDFANFDMAIFLAQAIFCDQKEGPFPCKQCRSCQLIAQGEFADVTILEPTGQIIKTEAVKEMMSHFSQTGIEGKQQVFIIRECEKMHVNAANSLLKYMEEPQGDAYLFLLTNDDNQVLPTIRSRTQTFYFPKNDAYLCDLAQQMGLLKSQAQLLAKLSKNEQQLEIFAQNTKVLDLVAQTERFVTIWLKEEWQAYLELNRLVQLAAEKDEQDMVLTLLTLILAKDYHKEKVLPFLDKVYQTRLMWQRNVNFQNSLEYMVIS</sequence>
<dbReference type="Gene3D" id="3.40.50.300">
    <property type="entry name" value="P-loop containing nucleotide triphosphate hydrolases"/>
    <property type="match status" value="1"/>
</dbReference>
<name>G5K1I7_9STRE</name>
<dbReference type="EC" id="2.7.7.7" evidence="1"/>
<accession>G5K1I7</accession>
<keyword evidence="1" id="KW-0808">Transferase</keyword>